<dbReference type="Proteomes" id="UP000198287">
    <property type="component" value="Unassembled WGS sequence"/>
</dbReference>
<feature type="transmembrane region" description="Helical" evidence="2">
    <location>
        <begin position="274"/>
        <end position="293"/>
    </location>
</feature>
<dbReference type="AlphaFoldDB" id="A0A226E3J9"/>
<evidence type="ECO:0000256" key="2">
    <source>
        <dbReference type="SAM" id="Phobius"/>
    </source>
</evidence>
<sequence>MSFILRTWAYFCLFSKSVSSLGLIVSTQLVLRCSLTMFVATAPVVSSFLTVPSSASAEANNNAYSNITLLDLYPELKDYLWKKALTQISSTTGKSTISIPEISSYLNSYADYSSSNTNNVGQPQYNTLQNGGWSWGSDYVGDNYYGSGTNGQSGVSMVAPASIAGHGNSRDSTFDSSDSGSSYNYEKEVLKHWYPFGSPEFYDSWKFKPMPPKSHHPPPPSVGWSSVFPFWEEEEESHHASHELSKDFSCLAGLLGLKTLKTLKFAAVFKKLKMIAIFFIAFKLGVLLSPVAIPLLFPIIILVTIVKILPLILIIVLLLKILKKQVKIKKPFGKFLDGTGSLFFDDVEVVAEKVLHSDDDYIDKLSLGIQKKSSGRSKSNTAANLKKDATSTRANSKMLDK</sequence>
<reference evidence="3 4" key="1">
    <citation type="submission" date="2015-12" db="EMBL/GenBank/DDBJ databases">
        <title>The genome of Folsomia candida.</title>
        <authorList>
            <person name="Faddeeva A."/>
            <person name="Derks M.F."/>
            <person name="Anvar Y."/>
            <person name="Smit S."/>
            <person name="Van Straalen N."/>
            <person name="Roelofs D."/>
        </authorList>
    </citation>
    <scope>NUCLEOTIDE SEQUENCE [LARGE SCALE GENOMIC DNA]</scope>
    <source>
        <strain evidence="3 4">VU population</strain>
        <tissue evidence="3">Whole body</tissue>
    </source>
</reference>
<evidence type="ECO:0000313" key="4">
    <source>
        <dbReference type="Proteomes" id="UP000198287"/>
    </source>
</evidence>
<evidence type="ECO:0000256" key="1">
    <source>
        <dbReference type="SAM" id="MobiDB-lite"/>
    </source>
</evidence>
<keyword evidence="4" id="KW-1185">Reference proteome</keyword>
<accession>A0A226E3J9</accession>
<keyword evidence="2" id="KW-0472">Membrane</keyword>
<feature type="region of interest" description="Disordered" evidence="1">
    <location>
        <begin position="372"/>
        <end position="401"/>
    </location>
</feature>
<feature type="transmembrane region" description="Helical" evidence="2">
    <location>
        <begin position="299"/>
        <end position="322"/>
    </location>
</feature>
<proteinExistence type="predicted"/>
<organism evidence="3 4">
    <name type="scientific">Folsomia candida</name>
    <name type="common">Springtail</name>
    <dbReference type="NCBI Taxonomy" id="158441"/>
    <lineage>
        <taxon>Eukaryota</taxon>
        <taxon>Metazoa</taxon>
        <taxon>Ecdysozoa</taxon>
        <taxon>Arthropoda</taxon>
        <taxon>Hexapoda</taxon>
        <taxon>Collembola</taxon>
        <taxon>Entomobryomorpha</taxon>
        <taxon>Isotomoidea</taxon>
        <taxon>Isotomidae</taxon>
        <taxon>Proisotominae</taxon>
        <taxon>Folsomia</taxon>
    </lineage>
</organism>
<comment type="caution">
    <text evidence="3">The sequence shown here is derived from an EMBL/GenBank/DDBJ whole genome shotgun (WGS) entry which is preliminary data.</text>
</comment>
<evidence type="ECO:0000313" key="3">
    <source>
        <dbReference type="EMBL" id="OXA52315.1"/>
    </source>
</evidence>
<gene>
    <name evidence="3" type="ORF">Fcan01_13134</name>
</gene>
<keyword evidence="2" id="KW-1133">Transmembrane helix</keyword>
<keyword evidence="2" id="KW-0812">Transmembrane</keyword>
<dbReference type="EMBL" id="LNIX01000007">
    <property type="protein sequence ID" value="OXA52315.1"/>
    <property type="molecule type" value="Genomic_DNA"/>
</dbReference>
<name>A0A226E3J9_FOLCA</name>
<protein>
    <submittedName>
        <fullName evidence="3">Uncharacterized protein</fullName>
    </submittedName>
</protein>